<evidence type="ECO:0000313" key="1">
    <source>
        <dbReference type="EMBL" id="GHI74413.1"/>
    </source>
</evidence>
<sequence length="61" mass="6369">MLCGMDTPATVADKVVQSGYAEIAGRPKIYRTQDIDRTVAAVWTADPAGETTGCAAHRGCA</sequence>
<dbReference type="EMBL" id="BNEC01000006">
    <property type="protein sequence ID" value="GHI74413.1"/>
    <property type="molecule type" value="Genomic_DNA"/>
</dbReference>
<reference evidence="2" key="1">
    <citation type="submission" date="2023-07" db="EMBL/GenBank/DDBJ databases">
        <title>Whole genome shotgun sequence of Streptomyces nojiriensis NBRC 13794.</title>
        <authorList>
            <person name="Komaki H."/>
            <person name="Tamura T."/>
        </authorList>
    </citation>
    <scope>NUCLEOTIDE SEQUENCE [LARGE SCALE GENOMIC DNA]</scope>
    <source>
        <strain evidence="2">NBRC 13794</strain>
    </source>
</reference>
<evidence type="ECO:0000313" key="2">
    <source>
        <dbReference type="Proteomes" id="UP000613974"/>
    </source>
</evidence>
<gene>
    <name evidence="1" type="ORF">Snoj_83310</name>
</gene>
<comment type="caution">
    <text evidence="1">The sequence shown here is derived from an EMBL/GenBank/DDBJ whole genome shotgun (WGS) entry which is preliminary data.</text>
</comment>
<keyword evidence="2" id="KW-1185">Reference proteome</keyword>
<proteinExistence type="predicted"/>
<accession>A0ABQ3T219</accession>
<protein>
    <submittedName>
        <fullName evidence="1">Uncharacterized protein</fullName>
    </submittedName>
</protein>
<dbReference type="Proteomes" id="UP000613974">
    <property type="component" value="Unassembled WGS sequence"/>
</dbReference>
<organism evidence="1 2">
    <name type="scientific">Streptomyces nojiriensis</name>
    <dbReference type="NCBI Taxonomy" id="66374"/>
    <lineage>
        <taxon>Bacteria</taxon>
        <taxon>Bacillati</taxon>
        <taxon>Actinomycetota</taxon>
        <taxon>Actinomycetes</taxon>
        <taxon>Kitasatosporales</taxon>
        <taxon>Streptomycetaceae</taxon>
        <taxon>Streptomyces</taxon>
    </lineage>
</organism>
<name>A0ABQ3T219_9ACTN</name>